<dbReference type="EnsemblPlants" id="TuG1812G0600002610.01.T01">
    <property type="protein sequence ID" value="TuG1812G0600002610.01.T01"/>
    <property type="gene ID" value="TuG1812G0600002610.01"/>
</dbReference>
<protein>
    <submittedName>
        <fullName evidence="2">Uncharacterized protein</fullName>
    </submittedName>
</protein>
<reference evidence="2" key="3">
    <citation type="submission" date="2022-06" db="UniProtKB">
        <authorList>
            <consortium name="EnsemblPlants"/>
        </authorList>
    </citation>
    <scope>IDENTIFICATION</scope>
</reference>
<evidence type="ECO:0000313" key="2">
    <source>
        <dbReference type="EnsemblPlants" id="TuG1812G0600002610.01.T01"/>
    </source>
</evidence>
<sequence>MSQHHPHQRTEAIFDESYMFGLHPPPAGSMAGQPGHSHKKSSVT</sequence>
<proteinExistence type="predicted"/>
<dbReference type="Gramene" id="TuG1812G0600002610.01.T01">
    <property type="protein sequence ID" value="TuG1812G0600002610.01.T01"/>
    <property type="gene ID" value="TuG1812G0600002610.01"/>
</dbReference>
<name>A0A8R7UVK1_TRIUA</name>
<evidence type="ECO:0000256" key="1">
    <source>
        <dbReference type="SAM" id="MobiDB-lite"/>
    </source>
</evidence>
<organism evidence="2 3">
    <name type="scientific">Triticum urartu</name>
    <name type="common">Red wild einkorn</name>
    <name type="synonym">Crithodium urartu</name>
    <dbReference type="NCBI Taxonomy" id="4572"/>
    <lineage>
        <taxon>Eukaryota</taxon>
        <taxon>Viridiplantae</taxon>
        <taxon>Streptophyta</taxon>
        <taxon>Embryophyta</taxon>
        <taxon>Tracheophyta</taxon>
        <taxon>Spermatophyta</taxon>
        <taxon>Magnoliopsida</taxon>
        <taxon>Liliopsida</taxon>
        <taxon>Poales</taxon>
        <taxon>Poaceae</taxon>
        <taxon>BOP clade</taxon>
        <taxon>Pooideae</taxon>
        <taxon>Triticodae</taxon>
        <taxon>Triticeae</taxon>
        <taxon>Triticinae</taxon>
        <taxon>Triticum</taxon>
    </lineage>
</organism>
<accession>A0A8R7UVK1</accession>
<evidence type="ECO:0000313" key="3">
    <source>
        <dbReference type="Proteomes" id="UP000015106"/>
    </source>
</evidence>
<reference evidence="2" key="2">
    <citation type="submission" date="2018-03" db="EMBL/GenBank/DDBJ databases">
        <title>The Triticum urartu genome reveals the dynamic nature of wheat genome evolution.</title>
        <authorList>
            <person name="Ling H."/>
            <person name="Ma B."/>
            <person name="Shi X."/>
            <person name="Liu H."/>
            <person name="Dong L."/>
            <person name="Sun H."/>
            <person name="Cao Y."/>
            <person name="Gao Q."/>
            <person name="Zheng S."/>
            <person name="Li Y."/>
            <person name="Yu Y."/>
            <person name="Du H."/>
            <person name="Qi M."/>
            <person name="Li Y."/>
            <person name="Yu H."/>
            <person name="Cui Y."/>
            <person name="Wang N."/>
            <person name="Chen C."/>
            <person name="Wu H."/>
            <person name="Zhao Y."/>
            <person name="Zhang J."/>
            <person name="Li Y."/>
            <person name="Zhou W."/>
            <person name="Zhang B."/>
            <person name="Hu W."/>
            <person name="Eijk M."/>
            <person name="Tang J."/>
            <person name="Witsenboer H."/>
            <person name="Zhao S."/>
            <person name="Li Z."/>
            <person name="Zhang A."/>
            <person name="Wang D."/>
            <person name="Liang C."/>
        </authorList>
    </citation>
    <scope>NUCLEOTIDE SEQUENCE [LARGE SCALE GENOMIC DNA]</scope>
    <source>
        <strain evidence="2">cv. G1812</strain>
    </source>
</reference>
<dbReference type="Proteomes" id="UP000015106">
    <property type="component" value="Chromosome 6"/>
</dbReference>
<keyword evidence="3" id="KW-1185">Reference proteome</keyword>
<feature type="region of interest" description="Disordered" evidence="1">
    <location>
        <begin position="1"/>
        <end position="44"/>
    </location>
</feature>
<dbReference type="AlphaFoldDB" id="A0A8R7UVK1"/>
<reference evidence="3" key="1">
    <citation type="journal article" date="2013" name="Nature">
        <title>Draft genome of the wheat A-genome progenitor Triticum urartu.</title>
        <authorList>
            <person name="Ling H.Q."/>
            <person name="Zhao S."/>
            <person name="Liu D."/>
            <person name="Wang J."/>
            <person name="Sun H."/>
            <person name="Zhang C."/>
            <person name="Fan H."/>
            <person name="Li D."/>
            <person name="Dong L."/>
            <person name="Tao Y."/>
            <person name="Gao C."/>
            <person name="Wu H."/>
            <person name="Li Y."/>
            <person name="Cui Y."/>
            <person name="Guo X."/>
            <person name="Zheng S."/>
            <person name="Wang B."/>
            <person name="Yu K."/>
            <person name="Liang Q."/>
            <person name="Yang W."/>
            <person name="Lou X."/>
            <person name="Chen J."/>
            <person name="Feng M."/>
            <person name="Jian J."/>
            <person name="Zhang X."/>
            <person name="Luo G."/>
            <person name="Jiang Y."/>
            <person name="Liu J."/>
            <person name="Wang Z."/>
            <person name="Sha Y."/>
            <person name="Zhang B."/>
            <person name="Wu H."/>
            <person name="Tang D."/>
            <person name="Shen Q."/>
            <person name="Xue P."/>
            <person name="Zou S."/>
            <person name="Wang X."/>
            <person name="Liu X."/>
            <person name="Wang F."/>
            <person name="Yang Y."/>
            <person name="An X."/>
            <person name="Dong Z."/>
            <person name="Zhang K."/>
            <person name="Zhang X."/>
            <person name="Luo M.C."/>
            <person name="Dvorak J."/>
            <person name="Tong Y."/>
            <person name="Wang J."/>
            <person name="Yang H."/>
            <person name="Li Z."/>
            <person name="Wang D."/>
            <person name="Zhang A."/>
            <person name="Wang J."/>
        </authorList>
    </citation>
    <scope>NUCLEOTIDE SEQUENCE</scope>
    <source>
        <strain evidence="3">cv. G1812</strain>
    </source>
</reference>